<reference evidence="1" key="2">
    <citation type="journal article" date="2023" name="IMA Fungus">
        <title>Comparative genomic study of the Penicillium genus elucidates a diverse pangenome and 15 lateral gene transfer events.</title>
        <authorList>
            <person name="Petersen C."/>
            <person name="Sorensen T."/>
            <person name="Nielsen M.R."/>
            <person name="Sondergaard T.E."/>
            <person name="Sorensen J.L."/>
            <person name="Fitzpatrick D.A."/>
            <person name="Frisvad J.C."/>
            <person name="Nielsen K.L."/>
        </authorList>
    </citation>
    <scope>NUCLEOTIDE SEQUENCE</scope>
    <source>
        <strain evidence="1">IBT 23319</strain>
    </source>
</reference>
<comment type="caution">
    <text evidence="1">The sequence shown here is derived from an EMBL/GenBank/DDBJ whole genome shotgun (WGS) entry which is preliminary data.</text>
</comment>
<evidence type="ECO:0000313" key="2">
    <source>
        <dbReference type="Proteomes" id="UP001147733"/>
    </source>
</evidence>
<reference evidence="1" key="1">
    <citation type="submission" date="2022-11" db="EMBL/GenBank/DDBJ databases">
        <authorList>
            <person name="Petersen C."/>
        </authorList>
    </citation>
    <scope>NUCLEOTIDE SEQUENCE</scope>
    <source>
        <strain evidence="1">IBT 23319</strain>
    </source>
</reference>
<dbReference type="AlphaFoldDB" id="A0A9W9TH10"/>
<dbReference type="EMBL" id="JAPQKT010000008">
    <property type="protein sequence ID" value="KAJ5222542.1"/>
    <property type="molecule type" value="Genomic_DNA"/>
</dbReference>
<name>A0A9W9TH10_PENCI</name>
<sequence length="71" mass="8109">MPFRCGAGSTAEGTAKQRVVLEISCLYRDGIRSLGFFRTSLAEKYRAFDFFRRLWSANAPPSPQYIRDMVV</sequence>
<dbReference type="GeneID" id="81386867"/>
<keyword evidence="2" id="KW-1185">Reference proteome</keyword>
<protein>
    <submittedName>
        <fullName evidence="1">Uncharacterized protein</fullName>
    </submittedName>
</protein>
<dbReference type="RefSeq" id="XP_056497465.1">
    <property type="nucleotide sequence ID" value="XM_056647700.1"/>
</dbReference>
<evidence type="ECO:0000313" key="1">
    <source>
        <dbReference type="EMBL" id="KAJ5222542.1"/>
    </source>
</evidence>
<dbReference type="Proteomes" id="UP001147733">
    <property type="component" value="Unassembled WGS sequence"/>
</dbReference>
<proteinExistence type="predicted"/>
<organism evidence="1 2">
    <name type="scientific">Penicillium citrinum</name>
    <dbReference type="NCBI Taxonomy" id="5077"/>
    <lineage>
        <taxon>Eukaryota</taxon>
        <taxon>Fungi</taxon>
        <taxon>Dikarya</taxon>
        <taxon>Ascomycota</taxon>
        <taxon>Pezizomycotina</taxon>
        <taxon>Eurotiomycetes</taxon>
        <taxon>Eurotiomycetidae</taxon>
        <taxon>Eurotiales</taxon>
        <taxon>Aspergillaceae</taxon>
        <taxon>Penicillium</taxon>
    </lineage>
</organism>
<gene>
    <name evidence="1" type="ORF">N7469_008782</name>
</gene>
<accession>A0A9W9TH10</accession>